<proteinExistence type="predicted"/>
<dbReference type="Proteomes" id="UP001597083">
    <property type="component" value="Unassembled WGS sequence"/>
</dbReference>
<name>A0ABW3CA49_9ACTN</name>
<comment type="caution">
    <text evidence="1">The sequence shown here is derived from an EMBL/GenBank/DDBJ whole genome shotgun (WGS) entry which is preliminary data.</text>
</comment>
<dbReference type="EMBL" id="JBHTIR010000119">
    <property type="protein sequence ID" value="MFD0850785.1"/>
    <property type="molecule type" value="Genomic_DNA"/>
</dbReference>
<keyword evidence="2" id="KW-1185">Reference proteome</keyword>
<evidence type="ECO:0000313" key="2">
    <source>
        <dbReference type="Proteomes" id="UP001597083"/>
    </source>
</evidence>
<reference evidence="2" key="1">
    <citation type="journal article" date="2019" name="Int. J. Syst. Evol. Microbiol.">
        <title>The Global Catalogue of Microorganisms (GCM) 10K type strain sequencing project: providing services to taxonomists for standard genome sequencing and annotation.</title>
        <authorList>
            <consortium name="The Broad Institute Genomics Platform"/>
            <consortium name="The Broad Institute Genome Sequencing Center for Infectious Disease"/>
            <person name="Wu L."/>
            <person name="Ma J."/>
        </authorList>
    </citation>
    <scope>NUCLEOTIDE SEQUENCE [LARGE SCALE GENOMIC DNA]</scope>
    <source>
        <strain evidence="2">JCM 31696</strain>
    </source>
</reference>
<organism evidence="1 2">
    <name type="scientific">Actinomadura adrarensis</name>
    <dbReference type="NCBI Taxonomy" id="1819600"/>
    <lineage>
        <taxon>Bacteria</taxon>
        <taxon>Bacillati</taxon>
        <taxon>Actinomycetota</taxon>
        <taxon>Actinomycetes</taxon>
        <taxon>Streptosporangiales</taxon>
        <taxon>Thermomonosporaceae</taxon>
        <taxon>Actinomadura</taxon>
    </lineage>
</organism>
<protein>
    <submittedName>
        <fullName evidence="1">Uncharacterized protein</fullName>
    </submittedName>
</protein>
<accession>A0ABW3CA49</accession>
<evidence type="ECO:0000313" key="1">
    <source>
        <dbReference type="EMBL" id="MFD0850785.1"/>
    </source>
</evidence>
<sequence length="77" mass="8867">MDIHANSDNQELIRLRADFPGHRIWRSIRYDGRYGDWVATLRDPKAGIDPTVIQGTAKDLRNALYTERAKASKKGLW</sequence>
<gene>
    <name evidence="1" type="ORF">ACFQ07_00910</name>
</gene>